<protein>
    <submittedName>
        <fullName evidence="2">TIGR02206 family membrane protein</fullName>
    </submittedName>
</protein>
<dbReference type="EMBL" id="QPIG01000003">
    <property type="protein sequence ID" value="RCU57222.1"/>
    <property type="molecule type" value="Genomic_DNA"/>
</dbReference>
<dbReference type="OrthoDB" id="9813172at2"/>
<dbReference type="AlphaFoldDB" id="A0A368P320"/>
<dbReference type="InterPro" id="IPR011737">
    <property type="entry name" value="CHP02206_TP0381"/>
</dbReference>
<evidence type="ECO:0000256" key="1">
    <source>
        <dbReference type="SAM" id="Phobius"/>
    </source>
</evidence>
<dbReference type="NCBIfam" id="TIGR02206">
    <property type="entry name" value="intg_mem_TP0381"/>
    <property type="match status" value="1"/>
</dbReference>
<organism evidence="2 3">
    <name type="scientific">Oceanihabitans sediminis</name>
    <dbReference type="NCBI Taxonomy" id="1812012"/>
    <lineage>
        <taxon>Bacteria</taxon>
        <taxon>Pseudomonadati</taxon>
        <taxon>Bacteroidota</taxon>
        <taxon>Flavobacteriia</taxon>
        <taxon>Flavobacteriales</taxon>
        <taxon>Flavobacteriaceae</taxon>
        <taxon>Oceanihabitans</taxon>
    </lineage>
</organism>
<dbReference type="Proteomes" id="UP000252249">
    <property type="component" value="Unassembled WGS sequence"/>
</dbReference>
<evidence type="ECO:0000313" key="3">
    <source>
        <dbReference type="Proteomes" id="UP000252249"/>
    </source>
</evidence>
<feature type="transmembrane region" description="Helical" evidence="1">
    <location>
        <begin position="74"/>
        <end position="95"/>
    </location>
</feature>
<keyword evidence="3" id="KW-1185">Reference proteome</keyword>
<proteinExistence type="predicted"/>
<evidence type="ECO:0000313" key="2">
    <source>
        <dbReference type="EMBL" id="RCU57222.1"/>
    </source>
</evidence>
<reference evidence="2 3" key="1">
    <citation type="submission" date="2018-07" db="EMBL/GenBank/DDBJ databases">
        <title>Oceanihabitans testaceum sp. nov., isolated from marine sediment.</title>
        <authorList>
            <person name="Li C.-M."/>
        </authorList>
    </citation>
    <scope>NUCLEOTIDE SEQUENCE [LARGE SCALE GENOMIC DNA]</scope>
    <source>
        <strain evidence="2 3">S9-10</strain>
    </source>
</reference>
<feature type="transmembrane region" description="Helical" evidence="1">
    <location>
        <begin position="49"/>
        <end position="68"/>
    </location>
</feature>
<accession>A0A368P320</accession>
<feature type="transmembrane region" description="Helical" evidence="1">
    <location>
        <begin position="209"/>
        <end position="231"/>
    </location>
</feature>
<keyword evidence="1" id="KW-0472">Membrane</keyword>
<gene>
    <name evidence="2" type="ORF">DU428_09780</name>
</gene>
<feature type="transmembrane region" description="Helical" evidence="1">
    <location>
        <begin position="20"/>
        <end position="37"/>
    </location>
</feature>
<keyword evidence="1" id="KW-0812">Transmembrane</keyword>
<dbReference type="Pfam" id="PF14808">
    <property type="entry name" value="TMEM164"/>
    <property type="match status" value="1"/>
</dbReference>
<feature type="transmembrane region" description="Helical" evidence="1">
    <location>
        <begin position="107"/>
        <end position="128"/>
    </location>
</feature>
<feature type="transmembrane region" description="Helical" evidence="1">
    <location>
        <begin position="166"/>
        <end position="184"/>
    </location>
</feature>
<comment type="caution">
    <text evidence="2">The sequence shown here is derived from an EMBL/GenBank/DDBJ whole genome shotgun (WGS) entry which is preliminary data.</text>
</comment>
<keyword evidence="1" id="KW-1133">Transmembrane helix</keyword>
<sequence>MLQVLVLNTNRVIIGSVQHILPILIATLFCVFIIRFSNRNLSVEQKQQVFKYFGVFVSGAIITYHSYLISLGNYSITTDLPLFLCSFLALIIPIFTFSRKYWMFEILLFWVIAGTTQGVLTPDIAVGFPSFDYFRYWIVHLGLLTIIFYAVFALRMRPRFKSIFKSFMALQVYVVVIMAINYFLKSNYFYLNRKPASASALDYLGDWPYYLLVVELILIPFFLLIYLPFYLTRNKSNKNSK</sequence>
<feature type="transmembrane region" description="Helical" evidence="1">
    <location>
        <begin position="134"/>
        <end position="154"/>
    </location>
</feature>
<name>A0A368P320_9FLAO</name>